<sequence>MSTRRFRPCYYVLTVPGVIFLKTSAAPRETGSGSAAAPTSHAWDLGKEEFLMSSEFDTLCAKKALKYFKVGFLGSLAQFRANGYPEEEHTTFFLDVKKALMEMSEEDEAEEEYEEEDSTGDEAPSLSSPKQ</sequence>
<evidence type="ECO:0000256" key="1">
    <source>
        <dbReference type="SAM" id="MobiDB-lite"/>
    </source>
</evidence>
<dbReference type="AlphaFoldDB" id="A0A2Z7AMC7"/>
<evidence type="ECO:0000313" key="3">
    <source>
        <dbReference type="Proteomes" id="UP000250235"/>
    </source>
</evidence>
<proteinExistence type="predicted"/>
<gene>
    <name evidence="2" type="ORF">F511_13024</name>
</gene>
<feature type="compositionally biased region" description="Acidic residues" evidence="1">
    <location>
        <begin position="103"/>
        <end position="120"/>
    </location>
</feature>
<dbReference type="Proteomes" id="UP000250235">
    <property type="component" value="Unassembled WGS sequence"/>
</dbReference>
<protein>
    <submittedName>
        <fullName evidence="2">Uncharacterized protein</fullName>
    </submittedName>
</protein>
<dbReference type="EMBL" id="KV013993">
    <property type="protein sequence ID" value="KZV22954.1"/>
    <property type="molecule type" value="Genomic_DNA"/>
</dbReference>
<accession>A0A2Z7AMC7</accession>
<feature type="region of interest" description="Disordered" evidence="1">
    <location>
        <begin position="103"/>
        <end position="131"/>
    </location>
</feature>
<reference evidence="2 3" key="1">
    <citation type="journal article" date="2015" name="Proc. Natl. Acad. Sci. U.S.A.">
        <title>The resurrection genome of Boea hygrometrica: A blueprint for survival of dehydration.</title>
        <authorList>
            <person name="Xiao L."/>
            <person name="Yang G."/>
            <person name="Zhang L."/>
            <person name="Yang X."/>
            <person name="Zhao S."/>
            <person name="Ji Z."/>
            <person name="Zhou Q."/>
            <person name="Hu M."/>
            <person name="Wang Y."/>
            <person name="Chen M."/>
            <person name="Xu Y."/>
            <person name="Jin H."/>
            <person name="Xiao X."/>
            <person name="Hu G."/>
            <person name="Bao F."/>
            <person name="Hu Y."/>
            <person name="Wan P."/>
            <person name="Li L."/>
            <person name="Deng X."/>
            <person name="Kuang T."/>
            <person name="Xiang C."/>
            <person name="Zhu J.K."/>
            <person name="Oliver M.J."/>
            <person name="He Y."/>
        </authorList>
    </citation>
    <scope>NUCLEOTIDE SEQUENCE [LARGE SCALE GENOMIC DNA]</scope>
    <source>
        <strain evidence="3">cv. XS01</strain>
    </source>
</reference>
<organism evidence="2 3">
    <name type="scientific">Dorcoceras hygrometricum</name>
    <dbReference type="NCBI Taxonomy" id="472368"/>
    <lineage>
        <taxon>Eukaryota</taxon>
        <taxon>Viridiplantae</taxon>
        <taxon>Streptophyta</taxon>
        <taxon>Embryophyta</taxon>
        <taxon>Tracheophyta</taxon>
        <taxon>Spermatophyta</taxon>
        <taxon>Magnoliopsida</taxon>
        <taxon>eudicotyledons</taxon>
        <taxon>Gunneridae</taxon>
        <taxon>Pentapetalae</taxon>
        <taxon>asterids</taxon>
        <taxon>lamiids</taxon>
        <taxon>Lamiales</taxon>
        <taxon>Gesneriaceae</taxon>
        <taxon>Didymocarpoideae</taxon>
        <taxon>Trichosporeae</taxon>
        <taxon>Loxocarpinae</taxon>
        <taxon>Dorcoceras</taxon>
    </lineage>
</organism>
<evidence type="ECO:0000313" key="2">
    <source>
        <dbReference type="EMBL" id="KZV22954.1"/>
    </source>
</evidence>
<name>A0A2Z7AMC7_9LAMI</name>
<keyword evidence="3" id="KW-1185">Reference proteome</keyword>